<evidence type="ECO:0000256" key="1">
    <source>
        <dbReference type="SAM" id="Phobius"/>
    </source>
</evidence>
<sequence length="319" mass="33631">MGVALVLVGGNPQPVRAAGAEFTVTPVLNAAQRAGVTDYFDLDVTPGHPQTLTMILHNEAKTPETFTIGANPAYTSDSGAVAYDRADPTGFTGEYSMHKLVTGPTEVTLAAGESRQLTYHLTPPASTFGGIISGALYVRRELDADNTGSGVTLQNRYAFALPIRLHSGTNLGTAPSLRLLAATGESLSATIENPSPHQFGEISLTLTLVARATGKTVWTQTWSQLAVAPTSRFTLTPAPPVLKAGQYQLTMSAKSGEYTWQGNRQFTLSAAAAAQQAAANQPVANSPWGSLTFFAIAVLVALAAGAGGWAWHWRRQRGH</sequence>
<dbReference type="PATRIC" id="fig|1291734.4.peg.1481"/>
<keyword evidence="1" id="KW-0812">Transmembrane</keyword>
<organism evidence="4 5">
    <name type="scientific">Lacticaseibacillus nasuensis JCM 17158</name>
    <dbReference type="NCBI Taxonomy" id="1291734"/>
    <lineage>
        <taxon>Bacteria</taxon>
        <taxon>Bacillati</taxon>
        <taxon>Bacillota</taxon>
        <taxon>Bacilli</taxon>
        <taxon>Lactobacillales</taxon>
        <taxon>Lactobacillaceae</taxon>
        <taxon>Lacticaseibacillus</taxon>
    </lineage>
</organism>
<dbReference type="EMBL" id="AZDJ01000022">
    <property type="protein sequence ID" value="KRK72466.1"/>
    <property type="molecule type" value="Genomic_DNA"/>
</dbReference>
<dbReference type="InterPro" id="IPR021759">
    <property type="entry name" value="WxLIP_HBD"/>
</dbReference>
<dbReference type="Pfam" id="PF11797">
    <property type="entry name" value="WxLIP_HBD"/>
    <property type="match status" value="1"/>
</dbReference>
<proteinExistence type="predicted"/>
<accession>A0A0R1JXJ3</accession>
<dbReference type="Proteomes" id="UP000051804">
    <property type="component" value="Unassembled WGS sequence"/>
</dbReference>
<protein>
    <submittedName>
        <fullName evidence="4">Cell surface protein</fullName>
    </submittedName>
</protein>
<evidence type="ECO:0000259" key="2">
    <source>
        <dbReference type="Pfam" id="PF06030"/>
    </source>
</evidence>
<feature type="domain" description="WxL Interacting Protein host binding" evidence="3">
    <location>
        <begin position="150"/>
        <end position="275"/>
    </location>
</feature>
<evidence type="ECO:0000313" key="4">
    <source>
        <dbReference type="EMBL" id="KRK72466.1"/>
    </source>
</evidence>
<gene>
    <name evidence="4" type="ORF">FD02_GL001438</name>
</gene>
<feature type="domain" description="WxL Interacting Protein peptidoglycan binding" evidence="2">
    <location>
        <begin position="22"/>
        <end position="139"/>
    </location>
</feature>
<dbReference type="InterPro" id="IPR010317">
    <property type="entry name" value="WxLIP_PGBD"/>
</dbReference>
<dbReference type="STRING" id="1291734.FD02_GL001438"/>
<feature type="transmembrane region" description="Helical" evidence="1">
    <location>
        <begin position="288"/>
        <end position="311"/>
    </location>
</feature>
<reference evidence="4 5" key="1">
    <citation type="journal article" date="2015" name="Genome Announc.">
        <title>Expanding the biotechnology potential of lactobacilli through comparative genomics of 213 strains and associated genera.</title>
        <authorList>
            <person name="Sun Z."/>
            <person name="Harris H.M."/>
            <person name="McCann A."/>
            <person name="Guo C."/>
            <person name="Argimon S."/>
            <person name="Zhang W."/>
            <person name="Yang X."/>
            <person name="Jeffery I.B."/>
            <person name="Cooney J.C."/>
            <person name="Kagawa T.F."/>
            <person name="Liu W."/>
            <person name="Song Y."/>
            <person name="Salvetti E."/>
            <person name="Wrobel A."/>
            <person name="Rasinkangas P."/>
            <person name="Parkhill J."/>
            <person name="Rea M.C."/>
            <person name="O'Sullivan O."/>
            <person name="Ritari J."/>
            <person name="Douillard F.P."/>
            <person name="Paul Ross R."/>
            <person name="Yang R."/>
            <person name="Briner A.E."/>
            <person name="Felis G.E."/>
            <person name="de Vos W.M."/>
            <person name="Barrangou R."/>
            <person name="Klaenhammer T.R."/>
            <person name="Caufield P.W."/>
            <person name="Cui Y."/>
            <person name="Zhang H."/>
            <person name="O'Toole P.W."/>
        </authorList>
    </citation>
    <scope>NUCLEOTIDE SEQUENCE [LARGE SCALE GENOMIC DNA]</scope>
    <source>
        <strain evidence="4 5">JCM 17158</strain>
    </source>
</reference>
<comment type="caution">
    <text evidence="4">The sequence shown here is derived from an EMBL/GenBank/DDBJ whole genome shotgun (WGS) entry which is preliminary data.</text>
</comment>
<keyword evidence="1" id="KW-1133">Transmembrane helix</keyword>
<keyword evidence="5" id="KW-1185">Reference proteome</keyword>
<keyword evidence="1" id="KW-0472">Membrane</keyword>
<name>A0A0R1JXJ3_9LACO</name>
<dbReference type="Pfam" id="PF06030">
    <property type="entry name" value="WxLIP_PGBD"/>
    <property type="match status" value="1"/>
</dbReference>
<dbReference type="AlphaFoldDB" id="A0A0R1JXJ3"/>
<evidence type="ECO:0000259" key="3">
    <source>
        <dbReference type="Pfam" id="PF11797"/>
    </source>
</evidence>
<evidence type="ECO:0000313" key="5">
    <source>
        <dbReference type="Proteomes" id="UP000051804"/>
    </source>
</evidence>